<organism evidence="1 2">
    <name type="scientific">Saccharothrix yanglingensis</name>
    <dbReference type="NCBI Taxonomy" id="659496"/>
    <lineage>
        <taxon>Bacteria</taxon>
        <taxon>Bacillati</taxon>
        <taxon>Actinomycetota</taxon>
        <taxon>Actinomycetes</taxon>
        <taxon>Pseudonocardiales</taxon>
        <taxon>Pseudonocardiaceae</taxon>
        <taxon>Saccharothrix</taxon>
    </lineage>
</organism>
<dbReference type="NCBIfam" id="TIGR02466">
    <property type="entry name" value="TIGR02466 family protein"/>
    <property type="match status" value="1"/>
</dbReference>
<evidence type="ECO:0000313" key="1">
    <source>
        <dbReference type="EMBL" id="MDQ2589186.1"/>
    </source>
</evidence>
<protein>
    <recommendedName>
        <fullName evidence="3">2-oxoglutarate-Fe(II)-dependent oxygenase superfamily protein</fullName>
    </recommendedName>
</protein>
<proteinExistence type="predicted"/>
<dbReference type="Gene3D" id="2.60.120.620">
    <property type="entry name" value="q2cbj1_9rhob like domain"/>
    <property type="match status" value="1"/>
</dbReference>
<comment type="caution">
    <text evidence="1">The sequence shown here is derived from an EMBL/GenBank/DDBJ whole genome shotgun (WGS) entry which is preliminary data.</text>
</comment>
<evidence type="ECO:0008006" key="3">
    <source>
        <dbReference type="Google" id="ProtNLM"/>
    </source>
</evidence>
<name>A0ABU0XAL8_9PSEU</name>
<gene>
    <name evidence="1" type="ORF">CKY47_35715</name>
</gene>
<sequence length="213" mass="23470">MQAFSTPVARIPCPFAAEVNPSLVDIVLARLENTENLFGYKSETSADLVEWGEEAADRTSSWALEMARRFTEKVMGKTLDKAFSDGRADTAEDRPPVSVGVGRSWASVYRRGDRHEAHFHPNTALSAIYYVTAPDTCELDLLDPRTGIGYYDSGIAFGGEGHGIRLRCKPGELVIFPGWLKHAVPEFEDDSLRISLSWNIGFSVGGPPKGRHK</sequence>
<dbReference type="Proteomes" id="UP001225605">
    <property type="component" value="Unassembled WGS sequence"/>
</dbReference>
<dbReference type="EMBL" id="NSDM01000033">
    <property type="protein sequence ID" value="MDQ2589186.1"/>
    <property type="molecule type" value="Genomic_DNA"/>
</dbReference>
<evidence type="ECO:0000313" key="2">
    <source>
        <dbReference type="Proteomes" id="UP001225605"/>
    </source>
</evidence>
<accession>A0ABU0XAL8</accession>
<dbReference type="Pfam" id="PF13759">
    <property type="entry name" value="2OG-FeII_Oxy_5"/>
    <property type="match status" value="1"/>
</dbReference>
<reference evidence="1 2" key="1">
    <citation type="submission" date="2017-06" db="EMBL/GenBank/DDBJ databases">
        <title>Cultured bacterium strain Saccharothrix yanglingensis Hhs.015.</title>
        <authorList>
            <person name="Xia Y."/>
        </authorList>
    </citation>
    <scope>NUCLEOTIDE SEQUENCE [LARGE SCALE GENOMIC DNA]</scope>
    <source>
        <strain evidence="1 2">Hhs.015</strain>
    </source>
</reference>
<keyword evidence="2" id="KW-1185">Reference proteome</keyword>
<dbReference type="InterPro" id="IPR012668">
    <property type="entry name" value="CHP02466"/>
</dbReference>